<evidence type="ECO:0000313" key="3">
    <source>
        <dbReference type="EMBL" id="KAK6334859.1"/>
    </source>
</evidence>
<sequence length="79" mass="8659">MQLTKVFAFGVAFLGFAMAAPAAEPVAVAAPAPIAVAEPVAAPELEKRGGGHWRWKPTKNWGKNHSYYKHKKYRGHSKE</sequence>
<protein>
    <submittedName>
        <fullName evidence="3">Uncharacterized protein</fullName>
    </submittedName>
</protein>
<dbReference type="AlphaFoldDB" id="A0AAN8RAY8"/>
<reference evidence="3 4" key="1">
    <citation type="submission" date="2019-10" db="EMBL/GenBank/DDBJ databases">
        <authorList>
            <person name="Palmer J.M."/>
        </authorList>
    </citation>
    <scope>NUCLEOTIDE SEQUENCE [LARGE SCALE GENOMIC DNA]</scope>
    <source>
        <strain evidence="3 4">TWF718</strain>
    </source>
</reference>
<evidence type="ECO:0000313" key="4">
    <source>
        <dbReference type="Proteomes" id="UP001313282"/>
    </source>
</evidence>
<gene>
    <name evidence="3" type="ORF">TWF718_010304</name>
</gene>
<organism evidence="3 4">
    <name type="scientific">Orbilia javanica</name>
    <dbReference type="NCBI Taxonomy" id="47235"/>
    <lineage>
        <taxon>Eukaryota</taxon>
        <taxon>Fungi</taxon>
        <taxon>Dikarya</taxon>
        <taxon>Ascomycota</taxon>
        <taxon>Pezizomycotina</taxon>
        <taxon>Orbiliomycetes</taxon>
        <taxon>Orbiliales</taxon>
        <taxon>Orbiliaceae</taxon>
        <taxon>Orbilia</taxon>
    </lineage>
</organism>
<comment type="caution">
    <text evidence="3">The sequence shown here is derived from an EMBL/GenBank/DDBJ whole genome shotgun (WGS) entry which is preliminary data.</text>
</comment>
<feature type="chain" id="PRO_5042991016" evidence="2">
    <location>
        <begin position="20"/>
        <end position="79"/>
    </location>
</feature>
<evidence type="ECO:0000256" key="1">
    <source>
        <dbReference type="SAM" id="MobiDB-lite"/>
    </source>
</evidence>
<proteinExistence type="predicted"/>
<keyword evidence="4" id="KW-1185">Reference proteome</keyword>
<keyword evidence="2" id="KW-0732">Signal</keyword>
<dbReference type="EMBL" id="JAVHNR010000008">
    <property type="protein sequence ID" value="KAK6334859.1"/>
    <property type="molecule type" value="Genomic_DNA"/>
</dbReference>
<accession>A0AAN8RAY8</accession>
<evidence type="ECO:0000256" key="2">
    <source>
        <dbReference type="SAM" id="SignalP"/>
    </source>
</evidence>
<dbReference type="Proteomes" id="UP001313282">
    <property type="component" value="Unassembled WGS sequence"/>
</dbReference>
<feature type="signal peptide" evidence="2">
    <location>
        <begin position="1"/>
        <end position="19"/>
    </location>
</feature>
<name>A0AAN8RAY8_9PEZI</name>
<feature type="region of interest" description="Disordered" evidence="1">
    <location>
        <begin position="45"/>
        <end position="65"/>
    </location>
</feature>